<dbReference type="Proteomes" id="UP000620104">
    <property type="component" value="Unassembled WGS sequence"/>
</dbReference>
<sequence length="182" mass="17849">MALKRNGPLMMAIAVGAAGGYYAFNEPLKQYTSGSKIDPSTTAPGAGTDPRRPGTGKETQSHPGGGSGHATDGGLGDAAKKQAGAGTPSPHPSLHHGGASPVDPSAPTVAGTSASGRAGNSADPDVKTRGDGGRAQDGSGGGGVGVKEMKERKAAGQGLPSPHGGNATNQPRNAQPPYSEHQ</sequence>
<accession>A0A8H3TTA1</accession>
<dbReference type="EMBL" id="BLZA01000019">
    <property type="protein sequence ID" value="GHJ86752.1"/>
    <property type="molecule type" value="Genomic_DNA"/>
</dbReference>
<evidence type="ECO:0000313" key="3">
    <source>
        <dbReference type="Proteomes" id="UP000620104"/>
    </source>
</evidence>
<proteinExistence type="predicted"/>
<protein>
    <submittedName>
        <fullName evidence="2">Uncharacterized protein</fullName>
    </submittedName>
</protein>
<organism evidence="2 3">
    <name type="scientific">Naganishia liquefaciens</name>
    <dbReference type="NCBI Taxonomy" id="104408"/>
    <lineage>
        <taxon>Eukaryota</taxon>
        <taxon>Fungi</taxon>
        <taxon>Dikarya</taxon>
        <taxon>Basidiomycota</taxon>
        <taxon>Agaricomycotina</taxon>
        <taxon>Tremellomycetes</taxon>
        <taxon>Filobasidiales</taxon>
        <taxon>Filobasidiaceae</taxon>
        <taxon>Naganishia</taxon>
    </lineage>
</organism>
<evidence type="ECO:0000256" key="1">
    <source>
        <dbReference type="SAM" id="MobiDB-lite"/>
    </source>
</evidence>
<feature type="compositionally biased region" description="Polar residues" evidence="1">
    <location>
        <begin position="31"/>
        <end position="43"/>
    </location>
</feature>
<keyword evidence="3" id="KW-1185">Reference proteome</keyword>
<gene>
    <name evidence="2" type="ORF">NliqN6_3154</name>
</gene>
<feature type="region of interest" description="Disordered" evidence="1">
    <location>
        <begin position="31"/>
        <end position="182"/>
    </location>
</feature>
<reference evidence="2" key="1">
    <citation type="submission" date="2020-07" db="EMBL/GenBank/DDBJ databases">
        <title>Draft Genome Sequence of a Deep-Sea Yeast, Naganishia (Cryptococcus) liquefaciens strain N6.</title>
        <authorList>
            <person name="Han Y.W."/>
            <person name="Kajitani R."/>
            <person name="Morimoto H."/>
            <person name="Parhat M."/>
            <person name="Tsubouchi H."/>
            <person name="Bakenova O."/>
            <person name="Ogata M."/>
            <person name="Argunhan B."/>
            <person name="Aoki R."/>
            <person name="Kajiwara S."/>
            <person name="Itoh T."/>
            <person name="Iwasaki H."/>
        </authorList>
    </citation>
    <scope>NUCLEOTIDE SEQUENCE</scope>
    <source>
        <strain evidence="2">N6</strain>
    </source>
</reference>
<comment type="caution">
    <text evidence="2">The sequence shown here is derived from an EMBL/GenBank/DDBJ whole genome shotgun (WGS) entry which is preliminary data.</text>
</comment>
<evidence type="ECO:0000313" key="2">
    <source>
        <dbReference type="EMBL" id="GHJ86752.1"/>
    </source>
</evidence>
<feature type="compositionally biased region" description="Basic and acidic residues" evidence="1">
    <location>
        <begin position="124"/>
        <end position="134"/>
    </location>
</feature>
<feature type="compositionally biased region" description="Gly residues" evidence="1">
    <location>
        <begin position="135"/>
        <end position="145"/>
    </location>
</feature>
<dbReference type="OrthoDB" id="2561529at2759"/>
<name>A0A8H3TTA1_9TREE</name>
<feature type="compositionally biased region" description="Gly residues" evidence="1">
    <location>
        <begin position="63"/>
        <end position="76"/>
    </location>
</feature>
<dbReference type="AlphaFoldDB" id="A0A8H3TTA1"/>